<evidence type="ECO:0000256" key="4">
    <source>
        <dbReference type="ARBA" id="ARBA00022496"/>
    </source>
</evidence>
<keyword evidence="13" id="KW-0732">Signal</keyword>
<evidence type="ECO:0000256" key="1">
    <source>
        <dbReference type="ARBA" id="ARBA00004571"/>
    </source>
</evidence>
<dbReference type="Pfam" id="PF07715">
    <property type="entry name" value="Plug"/>
    <property type="match status" value="1"/>
</dbReference>
<dbReference type="Gene3D" id="2.40.170.20">
    <property type="entry name" value="TonB-dependent receptor, beta-barrel domain"/>
    <property type="match status" value="1"/>
</dbReference>
<dbReference type="PROSITE" id="PS52016">
    <property type="entry name" value="TONB_DEPENDENT_REC_3"/>
    <property type="match status" value="1"/>
</dbReference>
<keyword evidence="8 12" id="KW-0798">TonB box</keyword>
<dbReference type="RefSeq" id="WP_245903996.1">
    <property type="nucleotide sequence ID" value="NZ_CAWNXA010000013.1"/>
</dbReference>
<name>A0A318E2T4_9GAMM</name>
<accession>A0A318E2T4</accession>
<dbReference type="GO" id="GO:0006826">
    <property type="term" value="P:iron ion transport"/>
    <property type="evidence" value="ECO:0007669"/>
    <property type="project" value="UniProtKB-KW"/>
</dbReference>
<comment type="caution">
    <text evidence="16">The sequence shown here is derived from an EMBL/GenBank/DDBJ whole genome shotgun (WGS) entry which is preliminary data.</text>
</comment>
<keyword evidence="3 11" id="KW-1134">Transmembrane beta strand</keyword>
<keyword evidence="4" id="KW-0410">Iron transport</keyword>
<keyword evidence="9 11" id="KW-0472">Membrane</keyword>
<evidence type="ECO:0000256" key="8">
    <source>
        <dbReference type="ARBA" id="ARBA00023077"/>
    </source>
</evidence>
<keyword evidence="6" id="KW-0408">Iron</keyword>
<gene>
    <name evidence="16" type="ORF">C8D93_11359</name>
</gene>
<evidence type="ECO:0000256" key="5">
    <source>
        <dbReference type="ARBA" id="ARBA00022692"/>
    </source>
</evidence>
<dbReference type="InterPro" id="IPR039426">
    <property type="entry name" value="TonB-dep_rcpt-like"/>
</dbReference>
<keyword evidence="10 11" id="KW-0998">Cell outer membrane</keyword>
<dbReference type="InterPro" id="IPR012910">
    <property type="entry name" value="Plug_dom"/>
</dbReference>
<feature type="chain" id="PRO_5016349625" evidence="13">
    <location>
        <begin position="23"/>
        <end position="873"/>
    </location>
</feature>
<dbReference type="PANTHER" id="PTHR32552:SF81">
    <property type="entry name" value="TONB-DEPENDENT OUTER MEMBRANE RECEPTOR"/>
    <property type="match status" value="1"/>
</dbReference>
<evidence type="ECO:0000259" key="15">
    <source>
        <dbReference type="Pfam" id="PF07715"/>
    </source>
</evidence>
<evidence type="ECO:0000256" key="13">
    <source>
        <dbReference type="SAM" id="SignalP"/>
    </source>
</evidence>
<keyword evidence="17" id="KW-1185">Reference proteome</keyword>
<dbReference type="SUPFAM" id="SSF56935">
    <property type="entry name" value="Porins"/>
    <property type="match status" value="1"/>
</dbReference>
<feature type="domain" description="TonB-dependent receptor-like beta-barrel" evidence="14">
    <location>
        <begin position="324"/>
        <end position="836"/>
    </location>
</feature>
<evidence type="ECO:0000256" key="3">
    <source>
        <dbReference type="ARBA" id="ARBA00022452"/>
    </source>
</evidence>
<organism evidence="16 17">
    <name type="scientific">Sinimarinibacterium flocculans</name>
    <dbReference type="NCBI Taxonomy" id="985250"/>
    <lineage>
        <taxon>Bacteria</taxon>
        <taxon>Pseudomonadati</taxon>
        <taxon>Pseudomonadota</taxon>
        <taxon>Gammaproteobacteria</taxon>
        <taxon>Nevskiales</taxon>
        <taxon>Nevskiaceae</taxon>
        <taxon>Sinimarinibacterium</taxon>
    </lineage>
</organism>
<reference evidence="16 17" key="1">
    <citation type="submission" date="2018-04" db="EMBL/GenBank/DDBJ databases">
        <title>Genomic Encyclopedia of Type Strains, Phase IV (KMG-IV): sequencing the most valuable type-strain genomes for metagenomic binning, comparative biology and taxonomic classification.</title>
        <authorList>
            <person name="Goeker M."/>
        </authorList>
    </citation>
    <scope>NUCLEOTIDE SEQUENCE [LARGE SCALE GENOMIC DNA]</scope>
    <source>
        <strain evidence="16 17">DSM 104150</strain>
    </source>
</reference>
<evidence type="ECO:0000259" key="14">
    <source>
        <dbReference type="Pfam" id="PF00593"/>
    </source>
</evidence>
<dbReference type="PANTHER" id="PTHR32552">
    <property type="entry name" value="FERRICHROME IRON RECEPTOR-RELATED"/>
    <property type="match status" value="1"/>
</dbReference>
<dbReference type="GO" id="GO:0009279">
    <property type="term" value="C:cell outer membrane"/>
    <property type="evidence" value="ECO:0007669"/>
    <property type="project" value="UniProtKB-SubCell"/>
</dbReference>
<evidence type="ECO:0000256" key="12">
    <source>
        <dbReference type="RuleBase" id="RU003357"/>
    </source>
</evidence>
<evidence type="ECO:0000256" key="7">
    <source>
        <dbReference type="ARBA" id="ARBA00023065"/>
    </source>
</evidence>
<keyword evidence="2 11" id="KW-0813">Transport</keyword>
<keyword evidence="16" id="KW-0675">Receptor</keyword>
<evidence type="ECO:0000256" key="9">
    <source>
        <dbReference type="ARBA" id="ARBA00023136"/>
    </source>
</evidence>
<evidence type="ECO:0000256" key="6">
    <source>
        <dbReference type="ARBA" id="ARBA00023004"/>
    </source>
</evidence>
<dbReference type="AlphaFoldDB" id="A0A318E2T4"/>
<comment type="similarity">
    <text evidence="11 12">Belongs to the TonB-dependent receptor family.</text>
</comment>
<feature type="signal peptide" evidence="13">
    <location>
        <begin position="1"/>
        <end position="22"/>
    </location>
</feature>
<dbReference type="EMBL" id="QICN01000013">
    <property type="protein sequence ID" value="PXV64265.1"/>
    <property type="molecule type" value="Genomic_DNA"/>
</dbReference>
<dbReference type="Pfam" id="PF00593">
    <property type="entry name" value="TonB_dep_Rec_b-barrel"/>
    <property type="match status" value="1"/>
</dbReference>
<protein>
    <submittedName>
        <fullName evidence="16">Iron complex outermembrane receptor protein</fullName>
    </submittedName>
</protein>
<evidence type="ECO:0000313" key="17">
    <source>
        <dbReference type="Proteomes" id="UP000248330"/>
    </source>
</evidence>
<sequence>MRLASKVLLAVMYVLVQTPVSAQDELDLLLLQEGVASESLPPAETDKAATADDDVYEDFIEVAQPTPTPEVGRQPERSRQLEEIIVTAQKKTSTLQDTPISMEAFGAEKLELRGIGGLEDLGTNVPSMIIEPFPLSATTLRIAIRGVGVNDSQVTQDPAVGIYIDGVYLARSVGLALDLADVERMEVLRGPQGVLYGRNSTGGAINVISKRPDPLAFNMQHKLTVGERNLLSARSSINVPLTDDLAVKLALVARRSDGFVENTGEGRDFGDRRALGLRFDTRWLPTDGLTVDYGYEYTDLEYVNYLYQGVLLPETDHGLAEFFKPYAVANSVYSDRRLEALASASPMQASSARVSGHTLTLAQQFDSVQMKYIGAYRELIDNQYADLSGGSGFGGFRVDTNAFDSVSARFANGGPTPLVIPRTEQEQWSHELQFTGSLFSDRINYIAGLYYFTEKGSEDGGPFHHIQSATVDPQQADVVLGLLPTALRSLLQNNVLPRIAAYWDYFYGIENKAYAAYGQLSFRPGIFDERFNLTVGMRASRDERDAYKDFIQRQYIEVRLAELGLLPIPVPAELAGSADDFVGVTARSVYEDFSPSASVQFDLSDTASTYLSYSTAYKSGGFNLRDPQVSGESGAASDGTNYGFGFVDGFKPERVESLEIGLKSEWFERALRLNGAAFYTDYADMQTNFLIAGTISDTKSRNAGKARITGFELEGAFIPAASLMVGFQYGYLDAEVKEVIDIEGNNVANLFPFIQAPPHSGVAYIDWNVADFGWGNLRAYGSWNYVGERKGLVIVEERRGLTAFKGYGLYSARLMLNDLRVGNHGRLDLALWGKNLLDKEYELSIVDNLPQADRAVVWGEPRAVGVDVIYRYE</sequence>
<dbReference type="InterPro" id="IPR000531">
    <property type="entry name" value="Beta-barrel_TonB"/>
</dbReference>
<evidence type="ECO:0000313" key="16">
    <source>
        <dbReference type="EMBL" id="PXV64265.1"/>
    </source>
</evidence>
<evidence type="ECO:0000256" key="10">
    <source>
        <dbReference type="ARBA" id="ARBA00023237"/>
    </source>
</evidence>
<feature type="domain" description="TonB-dependent receptor plug" evidence="15">
    <location>
        <begin position="95"/>
        <end position="204"/>
    </location>
</feature>
<keyword evidence="7" id="KW-0406">Ion transport</keyword>
<evidence type="ECO:0000256" key="11">
    <source>
        <dbReference type="PROSITE-ProRule" id="PRU01360"/>
    </source>
</evidence>
<comment type="subcellular location">
    <subcellularLocation>
        <location evidence="1 11">Cell outer membrane</location>
        <topology evidence="1 11">Multi-pass membrane protein</topology>
    </subcellularLocation>
</comment>
<dbReference type="Proteomes" id="UP000248330">
    <property type="component" value="Unassembled WGS sequence"/>
</dbReference>
<evidence type="ECO:0000256" key="2">
    <source>
        <dbReference type="ARBA" id="ARBA00022448"/>
    </source>
</evidence>
<keyword evidence="5 11" id="KW-0812">Transmembrane</keyword>
<proteinExistence type="inferred from homology"/>
<dbReference type="InterPro" id="IPR036942">
    <property type="entry name" value="Beta-barrel_TonB_sf"/>
</dbReference>